<evidence type="ECO:0000313" key="7">
    <source>
        <dbReference type="EMBL" id="SFE35112.1"/>
    </source>
</evidence>
<feature type="binding site" evidence="4">
    <location>
        <begin position="451"/>
        <end position="454"/>
    </location>
    <ligand>
        <name>FAD</name>
        <dbReference type="ChEBI" id="CHEBI:57692"/>
    </ligand>
</feature>
<accession>A0A1I1ZU33</accession>
<evidence type="ECO:0000313" key="8">
    <source>
        <dbReference type="Proteomes" id="UP000183410"/>
    </source>
</evidence>
<protein>
    <submittedName>
        <fullName evidence="7">4-hydroxyphenylacetate 3-monooxygenase</fullName>
    </submittedName>
</protein>
<keyword evidence="7" id="KW-0503">Monooxygenase</keyword>
<dbReference type="AlphaFoldDB" id="A0A1I1ZU33"/>
<dbReference type="Gene3D" id="1.20.140.10">
    <property type="entry name" value="Butyryl-CoA Dehydrogenase, subunit A, domain 3"/>
    <property type="match status" value="1"/>
</dbReference>
<organism evidence="7 8">
    <name type="scientific">Paenibacillus algorifonticola</name>
    <dbReference type="NCBI Taxonomy" id="684063"/>
    <lineage>
        <taxon>Bacteria</taxon>
        <taxon>Bacillati</taxon>
        <taxon>Bacillota</taxon>
        <taxon>Bacilli</taxon>
        <taxon>Bacillales</taxon>
        <taxon>Paenibacillaceae</taxon>
        <taxon>Paenibacillus</taxon>
    </lineage>
</organism>
<dbReference type="GO" id="GO:0016627">
    <property type="term" value="F:oxidoreductase activity, acting on the CH-CH group of donors"/>
    <property type="evidence" value="ECO:0007669"/>
    <property type="project" value="InterPro"/>
</dbReference>
<dbReference type="Proteomes" id="UP000183410">
    <property type="component" value="Unassembled WGS sequence"/>
</dbReference>
<keyword evidence="3" id="KW-0560">Oxidoreductase</keyword>
<dbReference type="InterPro" id="IPR046373">
    <property type="entry name" value="Acyl-CoA_Oxase/DH_mid-dom_sf"/>
</dbReference>
<proteinExistence type="predicted"/>
<feature type="binding site" evidence="4">
    <location>
        <begin position="153"/>
        <end position="156"/>
    </location>
    <ligand>
        <name>FAD</name>
        <dbReference type="ChEBI" id="CHEBI:57692"/>
    </ligand>
</feature>
<dbReference type="InterPro" id="IPR024719">
    <property type="entry name" value="HpaB/PvcC/4-BUDH_C"/>
</dbReference>
<dbReference type="EMBL" id="FONN01000002">
    <property type="protein sequence ID" value="SFE35112.1"/>
    <property type="molecule type" value="Genomic_DNA"/>
</dbReference>
<dbReference type="PANTHER" id="PTHR36117:SF3">
    <property type="entry name" value="4-HYDROXYPHENYLACETATE 3-MONOOXYGENASE-RELATED"/>
    <property type="match status" value="1"/>
</dbReference>
<dbReference type="PANTHER" id="PTHR36117">
    <property type="entry name" value="4-HYDROXYPHENYLACETATE 3-MONOOXYGENASE-RELATED"/>
    <property type="match status" value="1"/>
</dbReference>
<dbReference type="GO" id="GO:0004497">
    <property type="term" value="F:monooxygenase activity"/>
    <property type="evidence" value="ECO:0007669"/>
    <property type="project" value="UniProtKB-KW"/>
</dbReference>
<gene>
    <name evidence="7" type="ORF">SAMN04487969_10281</name>
</gene>
<dbReference type="RefSeq" id="WP_231594153.1">
    <property type="nucleotide sequence ID" value="NZ_FONN01000002.1"/>
</dbReference>
<evidence type="ECO:0000256" key="4">
    <source>
        <dbReference type="PIRSR" id="PIRSR000331-2"/>
    </source>
</evidence>
<dbReference type="InterPro" id="IPR036250">
    <property type="entry name" value="AcylCo_DH-like_C"/>
</dbReference>
<reference evidence="8" key="1">
    <citation type="submission" date="2016-10" db="EMBL/GenBank/DDBJ databases">
        <authorList>
            <person name="Varghese N."/>
            <person name="Submissions S."/>
        </authorList>
    </citation>
    <scope>NUCLEOTIDE SEQUENCE [LARGE SCALE GENOMIC DNA]</scope>
    <source>
        <strain evidence="8">CGMCC 1.10223</strain>
    </source>
</reference>
<dbReference type="Pfam" id="PF11794">
    <property type="entry name" value="HpaB_N"/>
    <property type="match status" value="1"/>
</dbReference>
<dbReference type="InterPro" id="IPR024674">
    <property type="entry name" value="HpaB/PvcC/4-BUDH_N"/>
</dbReference>
<dbReference type="SUPFAM" id="SSF47203">
    <property type="entry name" value="Acyl-CoA dehydrogenase C-terminal domain-like"/>
    <property type="match status" value="1"/>
</dbReference>
<dbReference type="PIRSF" id="PIRSF000331">
    <property type="entry name" value="HpaA_HpaB"/>
    <property type="match status" value="1"/>
</dbReference>
<feature type="binding site" evidence="4">
    <location>
        <position position="190"/>
    </location>
    <ligand>
        <name>FAD</name>
        <dbReference type="ChEBI" id="CHEBI:57692"/>
    </ligand>
</feature>
<feature type="domain" description="HpaB/PvcC/4-BUDH C-terminal" evidence="5">
    <location>
        <begin position="279"/>
        <end position="476"/>
    </location>
</feature>
<evidence type="ECO:0000256" key="2">
    <source>
        <dbReference type="ARBA" id="ARBA00022827"/>
    </source>
</evidence>
<dbReference type="Gene3D" id="1.10.3140.10">
    <property type="entry name" value="4-hydroxybutyryl-coa dehydratase, domain 1"/>
    <property type="match status" value="1"/>
</dbReference>
<sequence length="481" mass="53452">MQTYEFSAKGAYLKRMKGRNSVYLNGVQVDVATSPAFSGAIGCIEKYYDLQEEQSDIHCFKDGNQNAAISLLVPSTVEDLQRKRKSYKAVADISFGMLGRTPDFINAALATLYAHSKQLGSNPFANFSENMKAYYNYVKENNLFVGHGAINPQIDRSLPLGSQINEYAAVRIVSHDQKGIVVTGAKMIVTLAPIADELLIFNMPGLKPGDEDYAVSFALPIDYPGVKIICRKPMVKPVYHHFDHPLANAFDEIDAYLILNEVFIPWDKVFVFRDVDKSNLFYDKTFARNHTGHQGIVRGLSKAELLTGISIQLAKMLKLDGFINVQEKLGELTSYVELVKASIAWSEADATLSEEGVITPSISAIQAIRYNFPKMYETMVKTLQSLAAGSMLSTPHYQDFLNSDLSDLASSLSTGETDALSRTKLLNLAWDASGDGFGQRQLVYEFFHAGDPMRIAAGHFLNYDKSNMINMVDRVLLHDND</sequence>
<dbReference type="Gene3D" id="2.40.110.10">
    <property type="entry name" value="Butyryl-CoA Dehydrogenase, subunit A, domain 2"/>
    <property type="match status" value="1"/>
</dbReference>
<keyword evidence="8" id="KW-1185">Reference proteome</keyword>
<evidence type="ECO:0000256" key="3">
    <source>
        <dbReference type="ARBA" id="ARBA00023002"/>
    </source>
</evidence>
<evidence type="ECO:0000256" key="1">
    <source>
        <dbReference type="ARBA" id="ARBA00022630"/>
    </source>
</evidence>
<feature type="domain" description="HpaB/PvcC/4-BUDH N-terminal" evidence="6">
    <location>
        <begin position="11"/>
        <end position="271"/>
    </location>
</feature>
<dbReference type="InterPro" id="IPR009100">
    <property type="entry name" value="AcylCoA_DH/oxidase_NM_dom_sf"/>
</dbReference>
<keyword evidence="1" id="KW-0285">Flavoprotein</keyword>
<dbReference type="InterPro" id="IPR004925">
    <property type="entry name" value="HpaB/PvcC/4-BUDH"/>
</dbReference>
<evidence type="ECO:0000259" key="5">
    <source>
        <dbReference type="Pfam" id="PF03241"/>
    </source>
</evidence>
<name>A0A1I1ZU33_9BACL</name>
<dbReference type="Pfam" id="PF03241">
    <property type="entry name" value="HpaB"/>
    <property type="match status" value="1"/>
</dbReference>
<keyword evidence="2 4" id="KW-0274">FAD</keyword>
<evidence type="ECO:0000259" key="6">
    <source>
        <dbReference type="Pfam" id="PF11794"/>
    </source>
</evidence>
<dbReference type="SUPFAM" id="SSF56645">
    <property type="entry name" value="Acyl-CoA dehydrogenase NM domain-like"/>
    <property type="match status" value="1"/>
</dbReference>